<dbReference type="GO" id="GO:0016887">
    <property type="term" value="F:ATP hydrolysis activity"/>
    <property type="evidence" value="ECO:0007669"/>
    <property type="project" value="InterPro"/>
</dbReference>
<dbReference type="AlphaFoldDB" id="A0AAW9MRA3"/>
<dbReference type="EMBL" id="JAYKOT010000001">
    <property type="protein sequence ID" value="MEB3428485.1"/>
    <property type="molecule type" value="Genomic_DNA"/>
</dbReference>
<dbReference type="RefSeq" id="WP_324618570.1">
    <property type="nucleotide sequence ID" value="NZ_JAYKOT010000001.1"/>
</dbReference>
<dbReference type="PROSITE" id="PS50893">
    <property type="entry name" value="ABC_TRANSPORTER_2"/>
    <property type="match status" value="1"/>
</dbReference>
<dbReference type="GO" id="GO:0005524">
    <property type="term" value="F:ATP binding"/>
    <property type="evidence" value="ECO:0007669"/>
    <property type="project" value="UniProtKB-KW"/>
</dbReference>
<dbReference type="PANTHER" id="PTHR42794">
    <property type="entry name" value="HEMIN IMPORT ATP-BINDING PROTEIN HMUV"/>
    <property type="match status" value="1"/>
</dbReference>
<evidence type="ECO:0000259" key="4">
    <source>
        <dbReference type="PROSITE" id="PS50893"/>
    </source>
</evidence>
<name>A0AAW9MRA3_9FIRM</name>
<keyword evidence="2" id="KW-0547">Nucleotide-binding</keyword>
<feature type="domain" description="ABC transporter" evidence="4">
    <location>
        <begin position="3"/>
        <end position="235"/>
    </location>
</feature>
<keyword evidence="1" id="KW-0813">Transport</keyword>
<dbReference type="FunFam" id="3.40.50.300:FF:000134">
    <property type="entry name" value="Iron-enterobactin ABC transporter ATP-binding protein"/>
    <property type="match status" value="1"/>
</dbReference>
<accession>A0AAW9MRA3</accession>
<evidence type="ECO:0000313" key="5">
    <source>
        <dbReference type="EMBL" id="MEB3428485.1"/>
    </source>
</evidence>
<dbReference type="CDD" id="cd03214">
    <property type="entry name" value="ABC_Iron-Siderophores_B12_Hemin"/>
    <property type="match status" value="1"/>
</dbReference>
<dbReference type="InterPro" id="IPR027417">
    <property type="entry name" value="P-loop_NTPase"/>
</dbReference>
<comment type="caution">
    <text evidence="5">The sequence shown here is derived from an EMBL/GenBank/DDBJ whole genome shotgun (WGS) entry which is preliminary data.</text>
</comment>
<evidence type="ECO:0000313" key="6">
    <source>
        <dbReference type="Proteomes" id="UP001357733"/>
    </source>
</evidence>
<evidence type="ECO:0000256" key="1">
    <source>
        <dbReference type="ARBA" id="ARBA00022448"/>
    </source>
</evidence>
<dbReference type="Proteomes" id="UP001357733">
    <property type="component" value="Unassembled WGS sequence"/>
</dbReference>
<dbReference type="PANTHER" id="PTHR42794:SF2">
    <property type="entry name" value="ABC TRANSPORTER ATP-BINDING PROTEIN"/>
    <property type="match status" value="1"/>
</dbReference>
<evidence type="ECO:0000256" key="2">
    <source>
        <dbReference type="ARBA" id="ARBA00022741"/>
    </source>
</evidence>
<organism evidence="5 6">
    <name type="scientific">Citroniella saccharovorans</name>
    <dbReference type="NCBI Taxonomy" id="2053367"/>
    <lineage>
        <taxon>Bacteria</taxon>
        <taxon>Bacillati</taxon>
        <taxon>Bacillota</taxon>
        <taxon>Tissierellia</taxon>
        <taxon>Tissierellales</taxon>
        <taxon>Peptoniphilaceae</taxon>
        <taxon>Citroniella</taxon>
    </lineage>
</organism>
<gene>
    <name evidence="5" type="ORF">VLK81_00235</name>
</gene>
<keyword evidence="3 5" id="KW-0067">ATP-binding</keyword>
<dbReference type="PROSITE" id="PS00211">
    <property type="entry name" value="ABC_TRANSPORTER_1"/>
    <property type="match status" value="1"/>
</dbReference>
<sequence>MIIQIKNLDYIIKDKKILNNINLSLEGKKIIGILGPNGSGKTSLLKHIYREIDTEGKIFVDGVDISTINSRKFFQKVSVLTQFQKEMDLNLRVEEVLLMGRYPYKKFFSSYDDQDYKLVDQAIKNLKLKDLRTRSVKNLSGGEFQRVMLAKALVSQPQLIILDEPTNHLDIKYKVELMETLKKFNALCLISLHDLEMAVKFCDEIIILKEGKLIHQGQPKTILTEELLLETFSINYKILRNPEFIIYY</sequence>
<evidence type="ECO:0000256" key="3">
    <source>
        <dbReference type="ARBA" id="ARBA00022840"/>
    </source>
</evidence>
<protein>
    <submittedName>
        <fullName evidence="5">ABC transporter ATP-binding protein</fullName>
    </submittedName>
</protein>
<dbReference type="Gene3D" id="3.40.50.300">
    <property type="entry name" value="P-loop containing nucleotide triphosphate hydrolases"/>
    <property type="match status" value="1"/>
</dbReference>
<dbReference type="InterPro" id="IPR003593">
    <property type="entry name" value="AAA+_ATPase"/>
</dbReference>
<dbReference type="SMART" id="SM00382">
    <property type="entry name" value="AAA"/>
    <property type="match status" value="1"/>
</dbReference>
<dbReference type="SUPFAM" id="SSF52540">
    <property type="entry name" value="P-loop containing nucleoside triphosphate hydrolases"/>
    <property type="match status" value="1"/>
</dbReference>
<dbReference type="InterPro" id="IPR003439">
    <property type="entry name" value="ABC_transporter-like_ATP-bd"/>
</dbReference>
<proteinExistence type="predicted"/>
<keyword evidence="6" id="KW-1185">Reference proteome</keyword>
<dbReference type="Pfam" id="PF00005">
    <property type="entry name" value="ABC_tran"/>
    <property type="match status" value="1"/>
</dbReference>
<reference evidence="5 6" key="1">
    <citation type="submission" date="2024-01" db="EMBL/GenBank/DDBJ databases">
        <title>Complete genome sequence of Citroniella saccharovorans strain M6.X9, isolated from human fecal sample.</title>
        <authorList>
            <person name="Cheng G."/>
            <person name="Westerholm M."/>
            <person name="Schnurer A."/>
        </authorList>
    </citation>
    <scope>NUCLEOTIDE SEQUENCE [LARGE SCALE GENOMIC DNA]</scope>
    <source>
        <strain evidence="5 6">DSM 29873</strain>
    </source>
</reference>
<dbReference type="InterPro" id="IPR017871">
    <property type="entry name" value="ABC_transporter-like_CS"/>
</dbReference>